<accession>A0A4Q8AEN4</accession>
<organism evidence="2 3">
    <name type="scientific">Zhihengliuella halotolerans</name>
    <dbReference type="NCBI Taxonomy" id="370736"/>
    <lineage>
        <taxon>Bacteria</taxon>
        <taxon>Bacillati</taxon>
        <taxon>Actinomycetota</taxon>
        <taxon>Actinomycetes</taxon>
        <taxon>Micrococcales</taxon>
        <taxon>Micrococcaceae</taxon>
        <taxon>Zhihengliuella</taxon>
    </lineage>
</organism>
<proteinExistence type="predicted"/>
<dbReference type="Proteomes" id="UP000292685">
    <property type="component" value="Unassembled WGS sequence"/>
</dbReference>
<dbReference type="OrthoDB" id="9953437at2"/>
<keyword evidence="3" id="KW-1185">Reference proteome</keyword>
<gene>
    <name evidence="2" type="ORF">EV380_1874</name>
</gene>
<feature type="transmembrane region" description="Helical" evidence="1">
    <location>
        <begin position="53"/>
        <end position="72"/>
    </location>
</feature>
<reference evidence="2 3" key="1">
    <citation type="submission" date="2019-02" db="EMBL/GenBank/DDBJ databases">
        <title>Sequencing the genomes of 1000 actinobacteria strains.</title>
        <authorList>
            <person name="Klenk H.-P."/>
        </authorList>
    </citation>
    <scope>NUCLEOTIDE SEQUENCE [LARGE SCALE GENOMIC DNA]</scope>
    <source>
        <strain evidence="2 3">DSM 17364</strain>
    </source>
</reference>
<protein>
    <submittedName>
        <fullName evidence="2">Uncharacterized protein</fullName>
    </submittedName>
</protein>
<name>A0A4Q8AEN4_9MICC</name>
<dbReference type="EMBL" id="SHLA01000001">
    <property type="protein sequence ID" value="RZU62281.1"/>
    <property type="molecule type" value="Genomic_DNA"/>
</dbReference>
<comment type="caution">
    <text evidence="2">The sequence shown here is derived from an EMBL/GenBank/DDBJ whole genome shotgun (WGS) entry which is preliminary data.</text>
</comment>
<keyword evidence="1" id="KW-1133">Transmembrane helix</keyword>
<dbReference type="AlphaFoldDB" id="A0A4Q8AEN4"/>
<evidence type="ECO:0000313" key="3">
    <source>
        <dbReference type="Proteomes" id="UP000292685"/>
    </source>
</evidence>
<keyword evidence="1" id="KW-0472">Membrane</keyword>
<sequence length="73" mass="7804">MSPTSQPRKDFVDRMVAGGTPRPVAVELERRIEIIDSAENSHDGRGVLTPRELALYVGVTVAACLIGVAVMAL</sequence>
<evidence type="ECO:0000256" key="1">
    <source>
        <dbReference type="SAM" id="Phobius"/>
    </source>
</evidence>
<evidence type="ECO:0000313" key="2">
    <source>
        <dbReference type="EMBL" id="RZU62281.1"/>
    </source>
</evidence>
<dbReference type="RefSeq" id="WP_130450901.1">
    <property type="nucleotide sequence ID" value="NZ_PGGT01000010.1"/>
</dbReference>
<keyword evidence="1" id="KW-0812">Transmembrane</keyword>